<name>F2TF76_AJEDA</name>
<evidence type="ECO:0000313" key="2">
    <source>
        <dbReference type="EMBL" id="EGE81889.1"/>
    </source>
</evidence>
<feature type="compositionally biased region" description="Low complexity" evidence="1">
    <location>
        <begin position="152"/>
        <end position="182"/>
    </location>
</feature>
<dbReference type="Proteomes" id="UP000007802">
    <property type="component" value="Unassembled WGS sequence"/>
</dbReference>
<sequence>MGTFTCKTGSDSEVDQHQSHSPVHIREDSITSPFLYIPPHPEHNDKLYATVDAFVPAHYTAEPNAAQSSYSISSHAKPKYYPALEATDVNMQQSRSPAISELGSLTPGTQFSATSNETRHDESQRLIKTPADSSARSNTPSRSRKRLHTESKQSASRSRTSSCSTGGHRSSSQEITSRSSSATRRKSSKYHSSHKAGTYAQIHSPKLRKGDSDPYHRKEDLVSLHRNSCRVFEAGGGSSSSKPDAADGRGSHDSKHSWQRSKTHDRSFTSPTESSALTNRITSLETSKSYCTASPSLAPLLTSTIPSSPTSLSSPVGNSTPGTQRHRTWDPVSHDATSTAALHQADSDGPYKPIPATVIDWTSPSTRRREYEEIDRSTRGVRGMWRKIAPSWCQPGGSRIPFFEEGKGAKEMYEGSVRRFRMDVPDGDHDQNDEDGGGGGGGGGKETKAQSQQRSGSSSRVKWKWIESSSVSPAGTIGRGRDVGEKGGSIINGKWRCLGIMRKTN</sequence>
<feature type="compositionally biased region" description="Low complexity" evidence="1">
    <location>
        <begin position="302"/>
        <end position="315"/>
    </location>
</feature>
<feature type="compositionally biased region" description="Basic and acidic residues" evidence="1">
    <location>
        <begin position="14"/>
        <end position="29"/>
    </location>
</feature>
<reference evidence="2" key="1">
    <citation type="submission" date="2010-03" db="EMBL/GenBank/DDBJ databases">
        <title>Annotation of Blastomyces dermatitidis strain ATCC 18188.</title>
        <authorList>
            <consortium name="The Broad Institute Genome Sequencing Platform"/>
            <consortium name="Broad Institute Genome Sequencing Center for Infectious Disease."/>
            <person name="Cuomo C."/>
            <person name="Klein B."/>
            <person name="Sullivan T."/>
            <person name="Heitman J."/>
            <person name="Young S."/>
            <person name="Zeng Q."/>
            <person name="Gargeya S."/>
            <person name="Alvarado L."/>
            <person name="Berlin A.M."/>
            <person name="Chapman S.B."/>
            <person name="Chen Z."/>
            <person name="Freedman E."/>
            <person name="Gellesch M."/>
            <person name="Goldberg J."/>
            <person name="Griggs A."/>
            <person name="Gujja S."/>
            <person name="Heilman E."/>
            <person name="Heiman D."/>
            <person name="Howarth C."/>
            <person name="Mehta T."/>
            <person name="Neiman D."/>
            <person name="Pearson M."/>
            <person name="Roberts A."/>
            <person name="Saif S."/>
            <person name="Shea T."/>
            <person name="Shenoy N."/>
            <person name="Sisk P."/>
            <person name="Stolte C."/>
            <person name="Sykes S."/>
            <person name="White J."/>
            <person name="Yandava C."/>
            <person name="Haas B."/>
            <person name="Nusbaum C."/>
            <person name="Birren B."/>
        </authorList>
    </citation>
    <scope>NUCLEOTIDE SEQUENCE [LARGE SCALE GENOMIC DNA]</scope>
    <source>
        <strain evidence="2">ATCC 18188</strain>
    </source>
</reference>
<feature type="compositionally biased region" description="Polar residues" evidence="1">
    <location>
        <begin position="1"/>
        <end position="11"/>
    </location>
</feature>
<dbReference type="OrthoDB" id="5366332at2759"/>
<feature type="region of interest" description="Disordered" evidence="1">
    <location>
        <begin position="1"/>
        <end position="29"/>
    </location>
</feature>
<protein>
    <submittedName>
        <fullName evidence="2">Uncharacterized protein</fullName>
    </submittedName>
</protein>
<feature type="compositionally biased region" description="Polar residues" evidence="1">
    <location>
        <begin position="131"/>
        <end position="141"/>
    </location>
</feature>
<feature type="region of interest" description="Disordered" evidence="1">
    <location>
        <begin position="232"/>
        <end position="276"/>
    </location>
</feature>
<feature type="region of interest" description="Disordered" evidence="1">
    <location>
        <begin position="302"/>
        <end position="358"/>
    </location>
</feature>
<feature type="compositionally biased region" description="Basic residues" evidence="1">
    <location>
        <begin position="183"/>
        <end position="194"/>
    </location>
</feature>
<dbReference type="HOGENOM" id="CLU_025631_0_0_1"/>
<accession>F2TF76</accession>
<feature type="region of interest" description="Disordered" evidence="1">
    <location>
        <begin position="91"/>
        <end position="215"/>
    </location>
</feature>
<feature type="region of interest" description="Disordered" evidence="1">
    <location>
        <begin position="422"/>
        <end position="488"/>
    </location>
</feature>
<organism evidence="2">
    <name type="scientific">Ajellomyces dermatitidis (strain ATCC 18188 / CBS 674.68)</name>
    <name type="common">Blastomyces dermatitidis</name>
    <dbReference type="NCBI Taxonomy" id="653446"/>
    <lineage>
        <taxon>Eukaryota</taxon>
        <taxon>Fungi</taxon>
        <taxon>Dikarya</taxon>
        <taxon>Ascomycota</taxon>
        <taxon>Pezizomycotina</taxon>
        <taxon>Eurotiomycetes</taxon>
        <taxon>Eurotiomycetidae</taxon>
        <taxon>Onygenales</taxon>
        <taxon>Ajellomycetaceae</taxon>
        <taxon>Blastomyces</taxon>
    </lineage>
</organism>
<feature type="compositionally biased region" description="Polar residues" evidence="1">
    <location>
        <begin position="106"/>
        <end position="116"/>
    </location>
</feature>
<evidence type="ECO:0000256" key="1">
    <source>
        <dbReference type="SAM" id="MobiDB-lite"/>
    </source>
</evidence>
<dbReference type="AlphaFoldDB" id="F2TF76"/>
<feature type="compositionally biased region" description="Low complexity" evidence="1">
    <location>
        <begin position="450"/>
        <end position="460"/>
    </location>
</feature>
<feature type="compositionally biased region" description="Basic and acidic residues" evidence="1">
    <location>
        <begin position="244"/>
        <end position="267"/>
    </location>
</feature>
<gene>
    <name evidence="2" type="ORF">BDDG_04832</name>
</gene>
<dbReference type="EMBL" id="GG749429">
    <property type="protein sequence ID" value="EGE81889.1"/>
    <property type="molecule type" value="Genomic_DNA"/>
</dbReference>
<proteinExistence type="predicted"/>